<evidence type="ECO:0000313" key="3">
    <source>
        <dbReference type="Proteomes" id="UP000491168"/>
    </source>
</evidence>
<dbReference type="EMBL" id="VVYF01000029">
    <property type="protein sequence ID" value="KAA5486394.1"/>
    <property type="molecule type" value="Genomic_DNA"/>
</dbReference>
<sequence>MPVGTGFSTRSGQATVNVTRVSEDSVEVSATCDSLAREVIFLREELARIRNETGEEVEEPPPQIVKEPTGWQWFQIWTGRIAVAVLVLIVIKRRLK</sequence>
<keyword evidence="1" id="KW-1133">Transmembrane helix</keyword>
<reference evidence="2 3" key="1">
    <citation type="journal article" date="2019" name="Nat. Med.">
        <title>A library of human gut bacterial isolates paired with longitudinal multiomics data enables mechanistic microbiome research.</title>
        <authorList>
            <person name="Poyet M."/>
            <person name="Groussin M."/>
            <person name="Gibbons S.M."/>
            <person name="Avila-Pacheco J."/>
            <person name="Jiang X."/>
            <person name="Kearney S.M."/>
            <person name="Perrotta A.R."/>
            <person name="Berdy B."/>
            <person name="Zhao S."/>
            <person name="Lieberman T.D."/>
            <person name="Swanson P.K."/>
            <person name="Smith M."/>
            <person name="Roesemann S."/>
            <person name="Alexander J.E."/>
            <person name="Rich S.A."/>
            <person name="Livny J."/>
            <person name="Vlamakis H."/>
            <person name="Clish C."/>
            <person name="Bullock K."/>
            <person name="Deik A."/>
            <person name="Scott J."/>
            <person name="Pierce K.A."/>
            <person name="Xavier R.J."/>
            <person name="Alm E.J."/>
        </authorList>
    </citation>
    <scope>NUCLEOTIDE SEQUENCE [LARGE SCALE GENOMIC DNA]</scope>
    <source>
        <strain evidence="2 3">BIOML-A21</strain>
    </source>
</reference>
<feature type="transmembrane region" description="Helical" evidence="1">
    <location>
        <begin position="71"/>
        <end position="91"/>
    </location>
</feature>
<keyword evidence="1" id="KW-0472">Membrane</keyword>
<protein>
    <submittedName>
        <fullName evidence="2">Uncharacterized protein</fullName>
    </submittedName>
</protein>
<accession>A0A6A1K0Q0</accession>
<dbReference type="AlphaFoldDB" id="A0A6A1K0Q0"/>
<name>A0A6A1K0Q0_9BACE</name>
<keyword evidence="1" id="KW-0812">Transmembrane</keyword>
<dbReference type="Proteomes" id="UP000491168">
    <property type="component" value="Unassembled WGS sequence"/>
</dbReference>
<gene>
    <name evidence="2" type="ORF">F2Y35_21120</name>
</gene>
<evidence type="ECO:0000256" key="1">
    <source>
        <dbReference type="SAM" id="Phobius"/>
    </source>
</evidence>
<organism evidence="2 3">
    <name type="scientific">Bacteroides caccae</name>
    <dbReference type="NCBI Taxonomy" id="47678"/>
    <lineage>
        <taxon>Bacteria</taxon>
        <taxon>Pseudomonadati</taxon>
        <taxon>Bacteroidota</taxon>
        <taxon>Bacteroidia</taxon>
        <taxon>Bacteroidales</taxon>
        <taxon>Bacteroidaceae</taxon>
        <taxon>Bacteroides</taxon>
    </lineage>
</organism>
<comment type="caution">
    <text evidence="2">The sequence shown here is derived from an EMBL/GenBank/DDBJ whole genome shotgun (WGS) entry which is preliminary data.</text>
</comment>
<evidence type="ECO:0000313" key="2">
    <source>
        <dbReference type="EMBL" id="KAA5486394.1"/>
    </source>
</evidence>
<proteinExistence type="predicted"/>